<keyword evidence="3 6" id="KW-0597">Phosphoprotein</keyword>
<dbReference type="PROSITE" id="PS50110">
    <property type="entry name" value="RESPONSE_REGULATORY"/>
    <property type="match status" value="1"/>
</dbReference>
<dbReference type="Gene3D" id="3.30.565.10">
    <property type="entry name" value="Histidine kinase-like ATPase, C-terminal domain"/>
    <property type="match status" value="1"/>
</dbReference>
<dbReference type="InterPro" id="IPR004358">
    <property type="entry name" value="Sig_transdc_His_kin-like_C"/>
</dbReference>
<evidence type="ECO:0000259" key="8">
    <source>
        <dbReference type="PROSITE" id="PS50110"/>
    </source>
</evidence>
<dbReference type="PRINTS" id="PR00344">
    <property type="entry name" value="BCTRLSENSOR"/>
</dbReference>
<dbReference type="EMBL" id="JBHZOL010000020">
    <property type="protein sequence ID" value="MFE4105164.1"/>
    <property type="molecule type" value="Genomic_DNA"/>
</dbReference>
<dbReference type="Gene3D" id="1.10.287.130">
    <property type="match status" value="1"/>
</dbReference>
<keyword evidence="10" id="KW-1185">Reference proteome</keyword>
<dbReference type="InterPro" id="IPR003594">
    <property type="entry name" value="HATPase_dom"/>
</dbReference>
<dbReference type="CDD" id="cd00082">
    <property type="entry name" value="HisKA"/>
    <property type="match status" value="1"/>
</dbReference>
<keyword evidence="4" id="KW-0808">Transferase</keyword>
<keyword evidence="5" id="KW-0902">Two-component regulatory system</keyword>
<dbReference type="PANTHER" id="PTHR43547:SF2">
    <property type="entry name" value="HYBRID SIGNAL TRANSDUCTION HISTIDINE KINASE C"/>
    <property type="match status" value="1"/>
</dbReference>
<dbReference type="PROSITE" id="PS50109">
    <property type="entry name" value="HIS_KIN"/>
    <property type="match status" value="1"/>
</dbReference>
<accession>A0ABW6IAT2</accession>
<dbReference type="RefSeq" id="WP_377961252.1">
    <property type="nucleotide sequence ID" value="NZ_JBHZOL010000020.1"/>
</dbReference>
<feature type="modified residue" description="4-aspartylphosphate" evidence="6">
    <location>
        <position position="55"/>
    </location>
</feature>
<name>A0ABW6IAT2_9CYAN</name>
<dbReference type="EC" id="2.7.13.3" evidence="2"/>
<proteinExistence type="predicted"/>
<dbReference type="SMART" id="SM00448">
    <property type="entry name" value="REC"/>
    <property type="match status" value="1"/>
</dbReference>
<dbReference type="InterPro" id="IPR005467">
    <property type="entry name" value="His_kinase_dom"/>
</dbReference>
<dbReference type="SMART" id="SM00387">
    <property type="entry name" value="HATPase_c"/>
    <property type="match status" value="1"/>
</dbReference>
<gene>
    <name evidence="9" type="ORF">ACFVKH_02670</name>
</gene>
<evidence type="ECO:0000256" key="3">
    <source>
        <dbReference type="ARBA" id="ARBA00022553"/>
    </source>
</evidence>
<reference evidence="9 10" key="1">
    <citation type="submission" date="2024-10" db="EMBL/GenBank/DDBJ databases">
        <authorList>
            <person name="Ratan Roy A."/>
            <person name="Morales Sandoval P.H."/>
            <person name="De Los Santos Villalobos S."/>
            <person name="Chakraborty S."/>
            <person name="Mukherjee J."/>
        </authorList>
    </citation>
    <scope>NUCLEOTIDE SEQUENCE [LARGE SCALE GENOMIC DNA]</scope>
    <source>
        <strain evidence="9 10">S1</strain>
    </source>
</reference>
<protein>
    <recommendedName>
        <fullName evidence="2">histidine kinase</fullName>
        <ecNumber evidence="2">2.7.13.3</ecNumber>
    </recommendedName>
</protein>
<dbReference type="InterPro" id="IPR011006">
    <property type="entry name" value="CheY-like_superfamily"/>
</dbReference>
<dbReference type="InterPro" id="IPR036890">
    <property type="entry name" value="HATPase_C_sf"/>
</dbReference>
<dbReference type="SUPFAM" id="SSF55874">
    <property type="entry name" value="ATPase domain of HSP90 chaperone/DNA topoisomerase II/histidine kinase"/>
    <property type="match status" value="1"/>
</dbReference>
<dbReference type="Proteomes" id="UP001600165">
    <property type="component" value="Unassembled WGS sequence"/>
</dbReference>
<dbReference type="CDD" id="cd00075">
    <property type="entry name" value="HATPase"/>
    <property type="match status" value="1"/>
</dbReference>
<comment type="caution">
    <text evidence="9">The sequence shown here is derived from an EMBL/GenBank/DDBJ whole genome shotgun (WGS) entry which is preliminary data.</text>
</comment>
<dbReference type="Gene3D" id="3.40.50.2300">
    <property type="match status" value="1"/>
</dbReference>
<feature type="domain" description="Histidine kinase" evidence="7">
    <location>
        <begin position="144"/>
        <end position="358"/>
    </location>
</feature>
<comment type="catalytic activity">
    <reaction evidence="1">
        <text>ATP + protein L-histidine = ADP + protein N-phospho-L-histidine.</text>
        <dbReference type="EC" id="2.7.13.3"/>
    </reaction>
</comment>
<feature type="domain" description="Response regulatory" evidence="8">
    <location>
        <begin position="6"/>
        <end position="122"/>
    </location>
</feature>
<dbReference type="Pfam" id="PF00512">
    <property type="entry name" value="HisKA"/>
    <property type="match status" value="1"/>
</dbReference>
<evidence type="ECO:0000313" key="9">
    <source>
        <dbReference type="EMBL" id="MFE4105164.1"/>
    </source>
</evidence>
<dbReference type="Pfam" id="PF00072">
    <property type="entry name" value="Response_reg"/>
    <property type="match status" value="1"/>
</dbReference>
<dbReference type="InterPro" id="IPR036097">
    <property type="entry name" value="HisK_dim/P_sf"/>
</dbReference>
<dbReference type="SMART" id="SM00388">
    <property type="entry name" value="HisKA"/>
    <property type="match status" value="1"/>
</dbReference>
<dbReference type="InterPro" id="IPR003661">
    <property type="entry name" value="HisK_dim/P_dom"/>
</dbReference>
<organism evidence="9 10">
    <name type="scientific">Almyronema epifaneia S1</name>
    <dbReference type="NCBI Taxonomy" id="2991925"/>
    <lineage>
        <taxon>Bacteria</taxon>
        <taxon>Bacillati</taxon>
        <taxon>Cyanobacteriota</taxon>
        <taxon>Cyanophyceae</taxon>
        <taxon>Nodosilineales</taxon>
        <taxon>Nodosilineaceae</taxon>
        <taxon>Almyronema</taxon>
        <taxon>Almyronema epifaneia</taxon>
    </lineage>
</organism>
<evidence type="ECO:0000256" key="5">
    <source>
        <dbReference type="ARBA" id="ARBA00023012"/>
    </source>
</evidence>
<sequence>MVSQPCILVVDDEADNFDVIEILLFQDGYQLNYAHSGATALNRLDRLKPDLILLDVMMPGLSGIEVCHQIKTHAEWQHIPVIIVTALDSKEDLVRCLEAGADDFISKPINGLELRARVRSMLRIKQQYDALKATMKLRQDMSDMVVHDLRNPLTGILLAAGILQMTPLTPKQLEKTEQIMASAQQLESLVNSLLVMAKLESGKLMITPEPINFNQLVSKVSARFEAIALQRKIQILTHFPEPQTLYLDANLTRRVLENLISNALKFSPEHSIVHIVVDYPEKNTIQIKVIDQGLGIKDDLKQCIFEKYEIGTVIRDVHQTGLGLAFCKMAVEAQSGTIEVADNNPKGAIFTVNLKSQELAIGC</sequence>
<dbReference type="InterPro" id="IPR001789">
    <property type="entry name" value="Sig_transdc_resp-reg_receiver"/>
</dbReference>
<dbReference type="SUPFAM" id="SSF47384">
    <property type="entry name" value="Homodimeric domain of signal transducing histidine kinase"/>
    <property type="match status" value="1"/>
</dbReference>
<evidence type="ECO:0000259" key="7">
    <source>
        <dbReference type="PROSITE" id="PS50109"/>
    </source>
</evidence>
<dbReference type="PANTHER" id="PTHR43547">
    <property type="entry name" value="TWO-COMPONENT HISTIDINE KINASE"/>
    <property type="match status" value="1"/>
</dbReference>
<evidence type="ECO:0000256" key="6">
    <source>
        <dbReference type="PROSITE-ProRule" id="PRU00169"/>
    </source>
</evidence>
<keyword evidence="4" id="KW-0418">Kinase</keyword>
<dbReference type="Pfam" id="PF02518">
    <property type="entry name" value="HATPase_c"/>
    <property type="match status" value="1"/>
</dbReference>
<evidence type="ECO:0000256" key="1">
    <source>
        <dbReference type="ARBA" id="ARBA00000085"/>
    </source>
</evidence>
<evidence type="ECO:0000313" key="10">
    <source>
        <dbReference type="Proteomes" id="UP001600165"/>
    </source>
</evidence>
<evidence type="ECO:0000256" key="4">
    <source>
        <dbReference type="ARBA" id="ARBA00022777"/>
    </source>
</evidence>
<dbReference type="SUPFAM" id="SSF52172">
    <property type="entry name" value="CheY-like"/>
    <property type="match status" value="1"/>
</dbReference>
<evidence type="ECO:0000256" key="2">
    <source>
        <dbReference type="ARBA" id="ARBA00012438"/>
    </source>
</evidence>